<dbReference type="GO" id="GO:0003690">
    <property type="term" value="F:double-stranded DNA binding"/>
    <property type="evidence" value="ECO:0007669"/>
    <property type="project" value="TreeGrafter"/>
</dbReference>
<dbReference type="PROSITE" id="PS51575">
    <property type="entry name" value="SAM_MT43_SUVAR39_2"/>
    <property type="match status" value="1"/>
</dbReference>
<dbReference type="GO" id="GO:0008270">
    <property type="term" value="F:zinc ion binding"/>
    <property type="evidence" value="ECO:0007669"/>
    <property type="project" value="InterPro"/>
</dbReference>
<dbReference type="Gene3D" id="2.30.280.10">
    <property type="entry name" value="SRA-YDG"/>
    <property type="match status" value="1"/>
</dbReference>
<feature type="domain" description="Pre-SET" evidence="8">
    <location>
        <begin position="540"/>
        <end position="601"/>
    </location>
</feature>
<dbReference type="PANTHER" id="PTHR45660:SF13">
    <property type="entry name" value="HISTONE-LYSINE N-METHYLTRANSFERASE SETMAR"/>
    <property type="match status" value="1"/>
</dbReference>
<dbReference type="Pfam" id="PF02182">
    <property type="entry name" value="SAD_SRA"/>
    <property type="match status" value="1"/>
</dbReference>
<name>A0A5J9VGX5_9POAL</name>
<dbReference type="PANTHER" id="PTHR45660">
    <property type="entry name" value="HISTONE-LYSINE N-METHYLTRANSFERASE SETMAR"/>
    <property type="match status" value="1"/>
</dbReference>
<dbReference type="EMBL" id="RWGY01000009">
    <property type="protein sequence ID" value="TVU34190.1"/>
    <property type="molecule type" value="Genomic_DNA"/>
</dbReference>
<evidence type="ECO:0000256" key="3">
    <source>
        <dbReference type="ARBA" id="ARBA00022853"/>
    </source>
</evidence>
<dbReference type="InterPro" id="IPR015947">
    <property type="entry name" value="PUA-like_sf"/>
</dbReference>
<evidence type="ECO:0000259" key="8">
    <source>
        <dbReference type="PROSITE" id="PS50867"/>
    </source>
</evidence>
<feature type="region of interest" description="Disordered" evidence="6">
    <location>
        <begin position="1"/>
        <end position="70"/>
    </location>
</feature>
<dbReference type="InterPro" id="IPR007728">
    <property type="entry name" value="Pre-SET_dom"/>
</dbReference>
<dbReference type="InterPro" id="IPR036987">
    <property type="entry name" value="SRA-YDG_sf"/>
</dbReference>
<dbReference type="PROSITE" id="PS50867">
    <property type="entry name" value="PRE_SET"/>
    <property type="match status" value="1"/>
</dbReference>
<dbReference type="GO" id="GO:0005694">
    <property type="term" value="C:chromosome"/>
    <property type="evidence" value="ECO:0007669"/>
    <property type="project" value="UniProtKB-SubCell"/>
</dbReference>
<feature type="non-terminal residue" evidence="10">
    <location>
        <position position="1"/>
    </location>
</feature>
<evidence type="ECO:0000256" key="2">
    <source>
        <dbReference type="ARBA" id="ARBA00022454"/>
    </source>
</evidence>
<dbReference type="Pfam" id="PF05033">
    <property type="entry name" value="Pre-SET"/>
    <property type="match status" value="1"/>
</dbReference>
<gene>
    <name evidence="10" type="ORF">EJB05_16021</name>
</gene>
<dbReference type="InterPro" id="IPR003105">
    <property type="entry name" value="SRA_YDG"/>
</dbReference>
<evidence type="ECO:0000256" key="5">
    <source>
        <dbReference type="PROSITE-ProRule" id="PRU00358"/>
    </source>
</evidence>
<protein>
    <recommendedName>
        <fullName evidence="12">SET domain-containing protein</fullName>
    </recommendedName>
</protein>
<feature type="domain" description="YDG" evidence="9">
    <location>
        <begin position="318"/>
        <end position="465"/>
    </location>
</feature>
<evidence type="ECO:0000313" key="11">
    <source>
        <dbReference type="Proteomes" id="UP000324897"/>
    </source>
</evidence>
<evidence type="ECO:0008006" key="12">
    <source>
        <dbReference type="Google" id="ProtNLM"/>
    </source>
</evidence>
<feature type="domain" description="SET" evidence="7">
    <location>
        <begin position="604"/>
        <end position="745"/>
    </location>
</feature>
<dbReference type="SMART" id="SM00468">
    <property type="entry name" value="PreSET"/>
    <property type="match status" value="1"/>
</dbReference>
<dbReference type="SUPFAM" id="SSF82199">
    <property type="entry name" value="SET domain"/>
    <property type="match status" value="1"/>
</dbReference>
<organism evidence="10 11">
    <name type="scientific">Eragrostis curvula</name>
    <name type="common">weeping love grass</name>
    <dbReference type="NCBI Taxonomy" id="38414"/>
    <lineage>
        <taxon>Eukaryota</taxon>
        <taxon>Viridiplantae</taxon>
        <taxon>Streptophyta</taxon>
        <taxon>Embryophyta</taxon>
        <taxon>Tracheophyta</taxon>
        <taxon>Spermatophyta</taxon>
        <taxon>Magnoliopsida</taxon>
        <taxon>Liliopsida</taxon>
        <taxon>Poales</taxon>
        <taxon>Poaceae</taxon>
        <taxon>PACMAD clade</taxon>
        <taxon>Chloridoideae</taxon>
        <taxon>Eragrostideae</taxon>
        <taxon>Eragrostidinae</taxon>
        <taxon>Eragrostis</taxon>
    </lineage>
</organism>
<evidence type="ECO:0000259" key="7">
    <source>
        <dbReference type="PROSITE" id="PS50280"/>
    </source>
</evidence>
<keyword evidence="3" id="KW-0156">Chromatin regulator</keyword>
<dbReference type="OrthoDB" id="5792673at2759"/>
<keyword evidence="2" id="KW-0158">Chromosome</keyword>
<dbReference type="Proteomes" id="UP000324897">
    <property type="component" value="Unassembled WGS sequence"/>
</dbReference>
<dbReference type="AlphaFoldDB" id="A0A5J9VGX5"/>
<dbReference type="InterPro" id="IPR046341">
    <property type="entry name" value="SET_dom_sf"/>
</dbReference>
<dbReference type="Gramene" id="TVU34190">
    <property type="protein sequence ID" value="TVU34190"/>
    <property type="gene ID" value="EJB05_16021"/>
</dbReference>
<dbReference type="PROSITE" id="PS50280">
    <property type="entry name" value="SET"/>
    <property type="match status" value="1"/>
</dbReference>
<evidence type="ECO:0000256" key="6">
    <source>
        <dbReference type="SAM" id="MobiDB-lite"/>
    </source>
</evidence>
<dbReference type="Pfam" id="PF00856">
    <property type="entry name" value="SET"/>
    <property type="match status" value="1"/>
</dbReference>
<keyword evidence="11" id="KW-1185">Reference proteome</keyword>
<dbReference type="InterPro" id="IPR051357">
    <property type="entry name" value="H3K9_HMTase_SUVAR3-9"/>
</dbReference>
<dbReference type="PROSITE" id="PS51015">
    <property type="entry name" value="YDG"/>
    <property type="match status" value="1"/>
</dbReference>
<dbReference type="GO" id="GO:0042054">
    <property type="term" value="F:histone methyltransferase activity"/>
    <property type="evidence" value="ECO:0007669"/>
    <property type="project" value="InterPro"/>
</dbReference>
<evidence type="ECO:0000256" key="1">
    <source>
        <dbReference type="ARBA" id="ARBA00004286"/>
    </source>
</evidence>
<feature type="region of interest" description="Disordered" evidence="6">
    <location>
        <begin position="79"/>
        <end position="98"/>
    </location>
</feature>
<evidence type="ECO:0000313" key="10">
    <source>
        <dbReference type="EMBL" id="TVU34190.1"/>
    </source>
</evidence>
<evidence type="ECO:0000256" key="4">
    <source>
        <dbReference type="ARBA" id="ARBA00023242"/>
    </source>
</evidence>
<comment type="caution">
    <text evidence="10">The sequence shown here is derived from an EMBL/GenBank/DDBJ whole genome shotgun (WGS) entry which is preliminary data.</text>
</comment>
<dbReference type="SUPFAM" id="SSF88697">
    <property type="entry name" value="PUA domain-like"/>
    <property type="match status" value="1"/>
</dbReference>
<accession>A0A5J9VGX5</accession>
<evidence type="ECO:0000259" key="9">
    <source>
        <dbReference type="PROSITE" id="PS51015"/>
    </source>
</evidence>
<dbReference type="SMART" id="SM00317">
    <property type="entry name" value="SET"/>
    <property type="match status" value="1"/>
</dbReference>
<dbReference type="InterPro" id="IPR025794">
    <property type="entry name" value="H3-K9-MeTrfase_plant"/>
</dbReference>
<reference evidence="10 11" key="1">
    <citation type="journal article" date="2019" name="Sci. Rep.">
        <title>A high-quality genome of Eragrostis curvula grass provides insights into Poaceae evolution and supports new strategies to enhance forage quality.</title>
        <authorList>
            <person name="Carballo J."/>
            <person name="Santos B.A.C.M."/>
            <person name="Zappacosta D."/>
            <person name="Garbus I."/>
            <person name="Selva J.P."/>
            <person name="Gallo C.A."/>
            <person name="Diaz A."/>
            <person name="Albertini E."/>
            <person name="Caccamo M."/>
            <person name="Echenique V."/>
        </authorList>
    </citation>
    <scope>NUCLEOTIDE SEQUENCE [LARGE SCALE GENOMIC DNA]</scope>
    <source>
        <strain evidence="11">cv. Victoria</strain>
        <tissue evidence="10">Leaf</tissue>
    </source>
</reference>
<proteinExistence type="predicted"/>
<dbReference type="SMART" id="SM00466">
    <property type="entry name" value="SRA"/>
    <property type="match status" value="1"/>
</dbReference>
<dbReference type="Gene3D" id="2.170.270.10">
    <property type="entry name" value="SET domain"/>
    <property type="match status" value="1"/>
</dbReference>
<comment type="subcellular location">
    <subcellularLocation>
        <location evidence="1">Chromosome</location>
    </subcellularLocation>
    <subcellularLocation>
        <location evidence="5">Nucleus</location>
    </subcellularLocation>
</comment>
<sequence>MAESGGGFVAPPTLASEGGGALTLNLIEQLEQQQPPPPLGWSEGLQPPPPPLGWSKGLQPLDPSLEATPLAPLEPLPLLDWSEELPPPEASPDPHAFGAREGTHLLQVDLDVLDIKPLRTLAPMFPTPLGINTFNQSTTPPLVVVTPAGQYQGNFGAWNIAVGGHSSPNWATDVIANANGPIDATPVLAYKSTQPNVIALDDADDNQTSASGQKMKRPSRLSGYKISNGLESHSFNVPRSKCSKHSHKKSVADNELACLTHSSDPREIVEVILMTFEALRHRHLQLDKTQDTSKRADQTAGSIMIARNLRANAGKRIGVVPGVEVGDIFYFRMELCVIGLHAPNMAGIDYMTTKFGYEDDSVAVCIVAAGGYDNSDDDTDVLIYSGSGGNGKNSEEMRDQKLERGNLALERSRSRKNVIRVVRGYKDPGCLTGKIYIYDGLYRIHDSWTEKTKTGITCFKYKLLREPGQPDGIAIWKMTQKWVENPTTRGSVLHPDLSSGTENLPVVLVNDVDSEKRPGHFTYATEVEYLIPLSSVKQLQGCRCLSVCVAGNTNCGCAQDNGGNLPYSSSGLLVCRKPMVYECGESCQCSFNCHNRVTQKGAMIHFEVFKTGNRGWGLRSWDPIRAGSFICEYVGEVIGDAKTLNDNEDDYLFQTLCPGEKTLKWNHGPELIGGKSTNISAFEPLPIKISAKKMGNISHFMNHCCAPNVFWQPVQFDHGDGHHPHIMFFALKHIPPMTELTYDYGDIGASSSGVHSPRAKNCLCRSANCRGIFICRWKMSPDPFWWHLKLTLLKTVSMAYFMTPPVELIN</sequence>
<dbReference type="GO" id="GO:0005634">
    <property type="term" value="C:nucleus"/>
    <property type="evidence" value="ECO:0007669"/>
    <property type="project" value="UniProtKB-SubCell"/>
</dbReference>
<keyword evidence="4 5" id="KW-0539">Nucleus</keyword>
<dbReference type="InterPro" id="IPR001214">
    <property type="entry name" value="SET_dom"/>
</dbReference>